<organism evidence="4 5">
    <name type="scientific">Novosphingobium capsulatum</name>
    <dbReference type="NCBI Taxonomy" id="13688"/>
    <lineage>
        <taxon>Bacteria</taxon>
        <taxon>Pseudomonadati</taxon>
        <taxon>Pseudomonadota</taxon>
        <taxon>Alphaproteobacteria</taxon>
        <taxon>Sphingomonadales</taxon>
        <taxon>Sphingomonadaceae</taxon>
        <taxon>Novosphingobium</taxon>
    </lineage>
</organism>
<evidence type="ECO:0000256" key="2">
    <source>
        <dbReference type="ARBA" id="ARBA00022801"/>
    </source>
</evidence>
<dbReference type="SUPFAM" id="SSF53474">
    <property type="entry name" value="alpha/beta-Hydrolases"/>
    <property type="match status" value="1"/>
</dbReference>
<accession>A0ABU1MKR8</accession>
<evidence type="ECO:0000313" key="4">
    <source>
        <dbReference type="EMBL" id="MDR6510931.1"/>
    </source>
</evidence>
<name>A0ABU1MKR8_9SPHN</name>
<gene>
    <name evidence="4" type="ORF">J2792_001803</name>
</gene>
<dbReference type="EMBL" id="JAVDRD010000004">
    <property type="protein sequence ID" value="MDR6510931.1"/>
    <property type="molecule type" value="Genomic_DNA"/>
</dbReference>
<proteinExistence type="inferred from homology"/>
<sequence length="362" mass="38085">MALEITRRSLAQWAGSLAVSQLVPPIARAAAGSAAGGALTPGDALRYVNPALRPSAEMVARMSAEHGTPNDSTLAELRRPHPEFMPKRLPDVAVEERLIPVPGGAPAVKVFVINARAGSRRPAIVHMHGGGYIAGTAAFEVGKHQAVAKELDCVIVTVDYRLAPETRFTGSVEDNYAALKWVHDNAATLGVDPNRIAIMGESAGGGHAARLAITARDRGEVPVLLQVLIYPMLDDRTGSTVIPPFPLGSIGWDAPSNRYGWSSFLGMRPGGANVPAAGVPARVKDLGGLAPAFIGVGGIDLFVSEDVAYARRLIEAKVPCELLVIPGAYHGFDVVAADTAPARQFTKAKFDALRRAFGNSDV</sequence>
<dbReference type="RefSeq" id="WP_309804949.1">
    <property type="nucleotide sequence ID" value="NZ_JAVDRD010000004.1"/>
</dbReference>
<dbReference type="Gene3D" id="3.40.50.1820">
    <property type="entry name" value="alpha/beta hydrolase"/>
    <property type="match status" value="1"/>
</dbReference>
<dbReference type="InterPro" id="IPR029058">
    <property type="entry name" value="AB_hydrolase_fold"/>
</dbReference>
<comment type="caution">
    <text evidence="4">The sequence shown here is derived from an EMBL/GenBank/DDBJ whole genome shotgun (WGS) entry which is preliminary data.</text>
</comment>
<dbReference type="PANTHER" id="PTHR48081">
    <property type="entry name" value="AB HYDROLASE SUPERFAMILY PROTEIN C4A8.06C"/>
    <property type="match status" value="1"/>
</dbReference>
<feature type="domain" description="Alpha/beta hydrolase fold-3" evidence="3">
    <location>
        <begin position="124"/>
        <end position="332"/>
    </location>
</feature>
<comment type="similarity">
    <text evidence="1">Belongs to the 'GDXG' lipolytic enzyme family.</text>
</comment>
<evidence type="ECO:0000313" key="5">
    <source>
        <dbReference type="Proteomes" id="UP001184150"/>
    </source>
</evidence>
<dbReference type="PROSITE" id="PS01173">
    <property type="entry name" value="LIPASE_GDXG_HIS"/>
    <property type="match status" value="1"/>
</dbReference>
<dbReference type="InterPro" id="IPR050300">
    <property type="entry name" value="GDXG_lipolytic_enzyme"/>
</dbReference>
<dbReference type="InterPro" id="IPR002168">
    <property type="entry name" value="Lipase_GDXG_HIS_AS"/>
</dbReference>
<dbReference type="InterPro" id="IPR013094">
    <property type="entry name" value="AB_hydrolase_3"/>
</dbReference>
<dbReference type="Pfam" id="PF07859">
    <property type="entry name" value="Abhydrolase_3"/>
    <property type="match status" value="1"/>
</dbReference>
<dbReference type="Proteomes" id="UP001184150">
    <property type="component" value="Unassembled WGS sequence"/>
</dbReference>
<protein>
    <submittedName>
        <fullName evidence="4">Acetyl esterase/lipase</fullName>
    </submittedName>
</protein>
<evidence type="ECO:0000259" key="3">
    <source>
        <dbReference type="Pfam" id="PF07859"/>
    </source>
</evidence>
<keyword evidence="5" id="KW-1185">Reference proteome</keyword>
<evidence type="ECO:0000256" key="1">
    <source>
        <dbReference type="ARBA" id="ARBA00010515"/>
    </source>
</evidence>
<dbReference type="PANTHER" id="PTHR48081:SF8">
    <property type="entry name" value="ALPHA_BETA HYDROLASE FOLD-3 DOMAIN-CONTAINING PROTEIN-RELATED"/>
    <property type="match status" value="1"/>
</dbReference>
<keyword evidence="2" id="KW-0378">Hydrolase</keyword>
<reference evidence="4 5" key="1">
    <citation type="submission" date="2023-07" db="EMBL/GenBank/DDBJ databases">
        <title>Sorghum-associated microbial communities from plants grown in Nebraska, USA.</title>
        <authorList>
            <person name="Schachtman D."/>
        </authorList>
    </citation>
    <scope>NUCLEOTIDE SEQUENCE [LARGE SCALE GENOMIC DNA]</scope>
    <source>
        <strain evidence="4 5">DS1027</strain>
    </source>
</reference>